<reference evidence="1 2" key="1">
    <citation type="submission" date="2015-03" db="EMBL/GenBank/DDBJ databases">
        <title>Genome sequence of Pseudoalteromonas aurantia.</title>
        <authorList>
            <person name="Xie B.-B."/>
            <person name="Rong J.-C."/>
            <person name="Qin Q.-L."/>
            <person name="Zhang Y.-Z."/>
        </authorList>
    </citation>
    <scope>NUCLEOTIDE SEQUENCE [LARGE SCALE GENOMIC DNA]</scope>
    <source>
        <strain evidence="1 2">208</strain>
    </source>
</reference>
<dbReference type="Proteomes" id="UP000615755">
    <property type="component" value="Unassembled WGS sequence"/>
</dbReference>
<evidence type="ECO:0000313" key="1">
    <source>
        <dbReference type="EMBL" id="MBE0370847.1"/>
    </source>
</evidence>
<sequence>MFCKQTYVQSNDDILFNIKALLCSNSGLLQMKATPRVRKIALLGKFAYPELRLNINRKTTFNFAVSWLQRSLK</sequence>
<name>A0ABR9EJF8_9GAMM</name>
<dbReference type="EMBL" id="AQGV01000015">
    <property type="protein sequence ID" value="MBE0370847.1"/>
    <property type="molecule type" value="Genomic_DNA"/>
</dbReference>
<gene>
    <name evidence="1" type="ORF">PAUR_b0956</name>
</gene>
<organism evidence="1 2">
    <name type="scientific">Pseudoalteromonas aurantia 208</name>
    <dbReference type="NCBI Taxonomy" id="1314867"/>
    <lineage>
        <taxon>Bacteria</taxon>
        <taxon>Pseudomonadati</taxon>
        <taxon>Pseudomonadota</taxon>
        <taxon>Gammaproteobacteria</taxon>
        <taxon>Alteromonadales</taxon>
        <taxon>Pseudoalteromonadaceae</taxon>
        <taxon>Pseudoalteromonas</taxon>
    </lineage>
</organism>
<keyword evidence="2" id="KW-1185">Reference proteome</keyword>
<protein>
    <submittedName>
        <fullName evidence="1">Uncharacterized protein</fullName>
    </submittedName>
</protein>
<comment type="caution">
    <text evidence="1">The sequence shown here is derived from an EMBL/GenBank/DDBJ whole genome shotgun (WGS) entry which is preliminary data.</text>
</comment>
<proteinExistence type="predicted"/>
<accession>A0ABR9EJF8</accession>
<evidence type="ECO:0000313" key="2">
    <source>
        <dbReference type="Proteomes" id="UP000615755"/>
    </source>
</evidence>